<accession>A0A0U3CLM0</accession>
<evidence type="ECO:0000313" key="17">
    <source>
        <dbReference type="EMBL" id="ALT66144.1"/>
    </source>
</evidence>
<evidence type="ECO:0000256" key="9">
    <source>
        <dbReference type="ARBA" id="ARBA00023128"/>
    </source>
</evidence>
<evidence type="ECO:0000256" key="13">
    <source>
        <dbReference type="ARBA" id="ARBA00064647"/>
    </source>
</evidence>
<keyword evidence="11" id="KW-0066">ATP synthesis</keyword>
<evidence type="ECO:0000256" key="2">
    <source>
        <dbReference type="ARBA" id="ARBA00008892"/>
    </source>
</evidence>
<evidence type="ECO:0000256" key="15">
    <source>
        <dbReference type="SAM" id="MobiDB-lite"/>
    </source>
</evidence>
<organism evidence="17">
    <name type="scientific">Parupeneus chrysopleuron</name>
    <name type="common">yellow-striped goatfish</name>
    <dbReference type="NCBI Taxonomy" id="1772269"/>
    <lineage>
        <taxon>Eukaryota</taxon>
        <taxon>Metazoa</taxon>
        <taxon>Chordata</taxon>
        <taxon>Craniata</taxon>
        <taxon>Vertebrata</taxon>
        <taxon>Euteleostomi</taxon>
        <taxon>Actinopterygii</taxon>
        <taxon>Neopterygii</taxon>
        <taxon>Teleostei</taxon>
        <taxon>Neoteleostei</taxon>
        <taxon>Acanthomorphata</taxon>
        <taxon>Syngnathiaria</taxon>
        <taxon>Syngnathiformes</taxon>
        <taxon>Mulloidea</taxon>
        <taxon>Mullidae</taxon>
        <taxon>Parupeneus</taxon>
    </lineage>
</organism>
<dbReference type="InterPro" id="IPR050635">
    <property type="entry name" value="ATPase_protein_8"/>
</dbReference>
<evidence type="ECO:0000256" key="16">
    <source>
        <dbReference type="SAM" id="SignalP"/>
    </source>
</evidence>
<dbReference type="RefSeq" id="YP_009229587.1">
    <property type="nucleotide sequence ID" value="NC_029247.1"/>
</dbReference>
<evidence type="ECO:0000256" key="1">
    <source>
        <dbReference type="ARBA" id="ARBA00004304"/>
    </source>
</evidence>
<comment type="function">
    <text evidence="12">Subunit 8, of the mitochondrial membrane ATP synthase complex (F(1)F(0) ATP synthase or Complex V) that produces ATP from ADP in the presence of a proton gradient across the membrane which is generated by electron transport complexes of the respiratory chain. ATP synthase complex consist of a soluble F(1) head domain - the catalytic core - and a membrane F(1) domain - the membrane proton channel. These two domains are linked by a central stalk rotating inside the F(1) region and a stationary peripheral stalk. During catalysis, ATP synthesis in the catalytic domain of F(1) is coupled via a rotary mechanism of the central stalk subunits to proton translocation. In vivo, can only synthesize ATP although its ATP hydrolase activity can be activated artificially in vitro. Part of the complex F(0) domain.</text>
</comment>
<evidence type="ECO:0000256" key="3">
    <source>
        <dbReference type="ARBA" id="ARBA00022448"/>
    </source>
</evidence>
<evidence type="ECO:0000256" key="10">
    <source>
        <dbReference type="ARBA" id="ARBA00023136"/>
    </source>
</evidence>
<keyword evidence="7" id="KW-1133">Transmembrane helix</keyword>
<comment type="similarity">
    <text evidence="2 14">Belongs to the ATPase protein 8 family.</text>
</comment>
<evidence type="ECO:0000256" key="4">
    <source>
        <dbReference type="ARBA" id="ARBA00022547"/>
    </source>
</evidence>
<comment type="subcellular location">
    <subcellularLocation>
        <location evidence="1 14">Mitochondrion membrane</location>
        <topology evidence="1 14">Single-pass membrane protein</topology>
    </subcellularLocation>
</comment>
<dbReference type="GO" id="GO:0015078">
    <property type="term" value="F:proton transmembrane transporter activity"/>
    <property type="evidence" value="ECO:0007669"/>
    <property type="project" value="InterPro"/>
</dbReference>
<dbReference type="GO" id="GO:0015986">
    <property type="term" value="P:proton motive force-driven ATP synthesis"/>
    <property type="evidence" value="ECO:0007669"/>
    <property type="project" value="InterPro"/>
</dbReference>
<dbReference type="Pfam" id="PF00895">
    <property type="entry name" value="ATP-synt_8"/>
    <property type="match status" value="1"/>
</dbReference>
<keyword evidence="8 14" id="KW-0406">Ion transport</keyword>
<dbReference type="PANTHER" id="PTHR39937:SF1">
    <property type="entry name" value="ATP SYNTHASE PROTEIN 8"/>
    <property type="match status" value="1"/>
</dbReference>
<dbReference type="GO" id="GO:0045259">
    <property type="term" value="C:proton-transporting ATP synthase complex"/>
    <property type="evidence" value="ECO:0007669"/>
    <property type="project" value="UniProtKB-KW"/>
</dbReference>
<protein>
    <recommendedName>
        <fullName evidence="14">ATP synthase complex subunit 8</fullName>
    </recommendedName>
</protein>
<dbReference type="AlphaFoldDB" id="A0A0U3CLM0"/>
<dbReference type="CTD" id="4509"/>
<keyword evidence="3 14" id="KW-0813">Transport</keyword>
<evidence type="ECO:0000256" key="11">
    <source>
        <dbReference type="ARBA" id="ARBA00023310"/>
    </source>
</evidence>
<evidence type="ECO:0000256" key="7">
    <source>
        <dbReference type="ARBA" id="ARBA00022989"/>
    </source>
</evidence>
<name>A0A0U3CLM0_9TELE</name>
<dbReference type="EMBL" id="KT944284">
    <property type="protein sequence ID" value="ALT66144.1"/>
    <property type="molecule type" value="Genomic_DNA"/>
</dbReference>
<evidence type="ECO:0000256" key="6">
    <source>
        <dbReference type="ARBA" id="ARBA00022781"/>
    </source>
</evidence>
<comment type="subunit">
    <text evidence="13">Component of the ATP synthase complex composed at least of ATP5F1A/subunit alpha, ATP5F1B/subunit beta, ATP5MC1/subunit c (homooctomer), MT-ATP6/subunit a, MT-ATP8/subunit 8, ATP5ME/subunit e, ATP5MF/subunit f, ATP5MG/subunit g, ATP5MK/subunit k, ATP5MJ/subunit j, ATP5F1C/subunit gamma, ATP5F1D/subunit delta, ATP5F1E/subunit epsilon, ATP5PF/subunit F6, ATP5PB/subunit b, ATP5PD/subunit d, ATP5PO/subunit OSCP. ATP synthase complex consists of a soluble F(1) head domain (subunits alpha(3) and beta(3)) - the catalytic core - and a membrane F(0) domain - the membrane proton channel (subunits c, a, 8, e, f, g, k and j). These two domains are linked by a central stalk (subunits gamma, delta, and epsilon) rotating inside the F1 region and a stationary peripheral stalk (subunits F6, b, d, and OSCP).</text>
</comment>
<gene>
    <name evidence="17" type="primary">ATP8</name>
</gene>
<proteinExistence type="inferred from homology"/>
<keyword evidence="6 14" id="KW-0375">Hydrogen ion transport</keyword>
<feature type="chain" id="PRO_5006836919" description="ATP synthase complex subunit 8" evidence="16">
    <location>
        <begin position="31"/>
        <end position="55"/>
    </location>
</feature>
<evidence type="ECO:0000256" key="12">
    <source>
        <dbReference type="ARBA" id="ARBA00053067"/>
    </source>
</evidence>
<reference evidence="17" key="1">
    <citation type="submission" date="2015-10" db="EMBL/GenBank/DDBJ databases">
        <title>Complete mitochondrial genome of Yellow striped goatfish (Parupeneus chrysopleuron).</title>
        <authorList>
            <person name="Liu J."/>
            <person name="Xu T."/>
        </authorList>
    </citation>
    <scope>NUCLEOTIDE SEQUENCE</scope>
</reference>
<dbReference type="GeneID" id="26836519"/>
<evidence type="ECO:0000256" key="5">
    <source>
        <dbReference type="ARBA" id="ARBA00022692"/>
    </source>
</evidence>
<keyword evidence="10" id="KW-0472">Membrane</keyword>
<dbReference type="PANTHER" id="PTHR39937">
    <property type="entry name" value="ATP SYNTHASE PROTEIN 8"/>
    <property type="match status" value="1"/>
</dbReference>
<sequence>MPQLNPTPWLSTFICTWLVLLTAMPLKVLTHTLPAEPTAQSAETPKTDPWEWTCQ</sequence>
<evidence type="ECO:0000256" key="14">
    <source>
        <dbReference type="RuleBase" id="RU003661"/>
    </source>
</evidence>
<dbReference type="GO" id="GO:0031966">
    <property type="term" value="C:mitochondrial membrane"/>
    <property type="evidence" value="ECO:0007669"/>
    <property type="project" value="UniProtKB-SubCell"/>
</dbReference>
<dbReference type="InterPro" id="IPR001421">
    <property type="entry name" value="ATP8_metazoa"/>
</dbReference>
<keyword evidence="5 14" id="KW-0812">Transmembrane</keyword>
<feature type="region of interest" description="Disordered" evidence="15">
    <location>
        <begin position="36"/>
        <end position="55"/>
    </location>
</feature>
<geneLocation type="mitochondrion" evidence="17"/>
<feature type="signal peptide" evidence="16">
    <location>
        <begin position="1"/>
        <end position="30"/>
    </location>
</feature>
<keyword evidence="9 14" id="KW-0496">Mitochondrion</keyword>
<keyword evidence="4 14" id="KW-0138">CF(0)</keyword>
<keyword evidence="16" id="KW-0732">Signal</keyword>
<evidence type="ECO:0000256" key="8">
    <source>
        <dbReference type="ARBA" id="ARBA00023065"/>
    </source>
</evidence>